<dbReference type="InterPro" id="IPR005000">
    <property type="entry name" value="Aldolase/citrate-lyase_domain"/>
</dbReference>
<keyword evidence="3" id="KW-0479">Metal-binding</keyword>
<dbReference type="PANTHER" id="PTHR32308">
    <property type="entry name" value="LYASE BETA SUBUNIT, PUTATIVE (AFU_ORTHOLOGUE AFUA_4G13030)-RELATED"/>
    <property type="match status" value="1"/>
</dbReference>
<evidence type="ECO:0000256" key="1">
    <source>
        <dbReference type="ARBA" id="ARBA00001946"/>
    </source>
</evidence>
<evidence type="ECO:0000256" key="4">
    <source>
        <dbReference type="ARBA" id="ARBA00022842"/>
    </source>
</evidence>
<evidence type="ECO:0000259" key="5">
    <source>
        <dbReference type="Pfam" id="PF03328"/>
    </source>
</evidence>
<comment type="caution">
    <text evidence="6">The sequence shown here is derived from an EMBL/GenBank/DDBJ whole genome shotgun (WGS) entry which is preliminary data.</text>
</comment>
<comment type="similarity">
    <text evidence="2">Belongs to the HpcH/HpaI aldolase family.</text>
</comment>
<protein>
    <submittedName>
        <fullName evidence="6">HpcH/HpaI aldolase/citrate lyase family protein</fullName>
    </submittedName>
</protein>
<sequence length="267" mass="27369">MSAALDFAVPLFVPGDRPERFAKAAAAGADAVIVDLEDAVAAQAKPAARAALRSDFGAGPVLVRVNAIGTPWHEADMAALAGRGFAAVMVPKAEASEAFAALCAKAALPVIALVESARGLAEARRIAGLPHLARLAFGSIDFCADLGCAHSREALLAARSELVLASRLAGLAAPIDGVTTAIDDGDQIAEDARHARDLGFGGKLCIHPRQIEAIRAGFAPDEAEILWARKVLASGDGAAAVDGAMVDEPVRIRARAILRRAEPAAGP</sequence>
<comment type="cofactor">
    <cofactor evidence="1">
        <name>Mg(2+)</name>
        <dbReference type="ChEBI" id="CHEBI:18420"/>
    </cofactor>
</comment>
<dbReference type="InterPro" id="IPR015813">
    <property type="entry name" value="Pyrv/PenolPyrv_kinase-like_dom"/>
</dbReference>
<dbReference type="Gene3D" id="3.20.20.60">
    <property type="entry name" value="Phosphoenolpyruvate-binding domains"/>
    <property type="match status" value="1"/>
</dbReference>
<proteinExistence type="inferred from homology"/>
<dbReference type="RefSeq" id="WP_158448357.1">
    <property type="nucleotide sequence ID" value="NZ_JAOAOS010000014.1"/>
</dbReference>
<dbReference type="SUPFAM" id="SSF51621">
    <property type="entry name" value="Phosphoenolpyruvate/pyruvate domain"/>
    <property type="match status" value="1"/>
</dbReference>
<keyword evidence="7" id="KW-1185">Reference proteome</keyword>
<dbReference type="PIRSF" id="PIRSF015582">
    <property type="entry name" value="Cit_lyase_B"/>
    <property type="match status" value="1"/>
</dbReference>
<keyword evidence="6" id="KW-0456">Lyase</keyword>
<dbReference type="InterPro" id="IPR011206">
    <property type="entry name" value="Citrate_lyase_beta/mcl1/mcl2"/>
</dbReference>
<accession>A0ABW0F4P8</accession>
<dbReference type="InterPro" id="IPR040442">
    <property type="entry name" value="Pyrv_kinase-like_dom_sf"/>
</dbReference>
<feature type="domain" description="HpcH/HpaI aldolase/citrate lyase" evidence="5">
    <location>
        <begin position="11"/>
        <end position="208"/>
    </location>
</feature>
<evidence type="ECO:0000256" key="2">
    <source>
        <dbReference type="ARBA" id="ARBA00005568"/>
    </source>
</evidence>
<dbReference type="EMBL" id="JBHSLI010000003">
    <property type="protein sequence ID" value="MFC5293470.1"/>
    <property type="molecule type" value="Genomic_DNA"/>
</dbReference>
<evidence type="ECO:0000313" key="7">
    <source>
        <dbReference type="Proteomes" id="UP001595976"/>
    </source>
</evidence>
<dbReference type="PANTHER" id="PTHR32308:SF10">
    <property type="entry name" value="CITRATE LYASE SUBUNIT BETA"/>
    <property type="match status" value="1"/>
</dbReference>
<evidence type="ECO:0000256" key="3">
    <source>
        <dbReference type="ARBA" id="ARBA00022723"/>
    </source>
</evidence>
<keyword evidence="4" id="KW-0460">Magnesium</keyword>
<dbReference type="GO" id="GO:0016829">
    <property type="term" value="F:lyase activity"/>
    <property type="evidence" value="ECO:0007669"/>
    <property type="project" value="UniProtKB-KW"/>
</dbReference>
<evidence type="ECO:0000313" key="6">
    <source>
        <dbReference type="EMBL" id="MFC5293470.1"/>
    </source>
</evidence>
<gene>
    <name evidence="6" type="ORF">ACFPK2_10770</name>
</gene>
<organism evidence="6 7">
    <name type="scientific">Bosea minatitlanensis</name>
    <dbReference type="NCBI Taxonomy" id="128782"/>
    <lineage>
        <taxon>Bacteria</taxon>
        <taxon>Pseudomonadati</taxon>
        <taxon>Pseudomonadota</taxon>
        <taxon>Alphaproteobacteria</taxon>
        <taxon>Hyphomicrobiales</taxon>
        <taxon>Boseaceae</taxon>
        <taxon>Bosea</taxon>
    </lineage>
</organism>
<name>A0ABW0F4P8_9HYPH</name>
<reference evidence="7" key="1">
    <citation type="journal article" date="2019" name="Int. J. Syst. Evol. Microbiol.">
        <title>The Global Catalogue of Microorganisms (GCM) 10K type strain sequencing project: providing services to taxonomists for standard genome sequencing and annotation.</title>
        <authorList>
            <consortium name="The Broad Institute Genomics Platform"/>
            <consortium name="The Broad Institute Genome Sequencing Center for Infectious Disease"/>
            <person name="Wu L."/>
            <person name="Ma J."/>
        </authorList>
    </citation>
    <scope>NUCLEOTIDE SEQUENCE [LARGE SCALE GENOMIC DNA]</scope>
    <source>
        <strain evidence="7">CGMCC 1.15643</strain>
    </source>
</reference>
<dbReference type="Proteomes" id="UP001595976">
    <property type="component" value="Unassembled WGS sequence"/>
</dbReference>
<dbReference type="Pfam" id="PF03328">
    <property type="entry name" value="HpcH_HpaI"/>
    <property type="match status" value="1"/>
</dbReference>